<name>A0A699J5Z4_TANCI</name>
<evidence type="ECO:0000313" key="1">
    <source>
        <dbReference type="EMBL" id="GFA14663.1"/>
    </source>
</evidence>
<comment type="caution">
    <text evidence="1">The sequence shown here is derived from an EMBL/GenBank/DDBJ whole genome shotgun (WGS) entry which is preliminary data.</text>
</comment>
<gene>
    <name evidence="1" type="ORF">Tci_586635</name>
</gene>
<organism evidence="1">
    <name type="scientific">Tanacetum cinerariifolium</name>
    <name type="common">Dalmatian daisy</name>
    <name type="synonym">Chrysanthemum cinerariifolium</name>
    <dbReference type="NCBI Taxonomy" id="118510"/>
    <lineage>
        <taxon>Eukaryota</taxon>
        <taxon>Viridiplantae</taxon>
        <taxon>Streptophyta</taxon>
        <taxon>Embryophyta</taxon>
        <taxon>Tracheophyta</taxon>
        <taxon>Spermatophyta</taxon>
        <taxon>Magnoliopsida</taxon>
        <taxon>eudicotyledons</taxon>
        <taxon>Gunneridae</taxon>
        <taxon>Pentapetalae</taxon>
        <taxon>asterids</taxon>
        <taxon>campanulids</taxon>
        <taxon>Asterales</taxon>
        <taxon>Asteraceae</taxon>
        <taxon>Asteroideae</taxon>
        <taxon>Anthemideae</taxon>
        <taxon>Anthemidinae</taxon>
        <taxon>Tanacetum</taxon>
    </lineage>
</organism>
<protein>
    <submittedName>
        <fullName evidence="1">Uncharacterized protein</fullName>
    </submittedName>
</protein>
<reference evidence="1" key="1">
    <citation type="journal article" date="2019" name="Sci. Rep.">
        <title>Draft genome of Tanacetum cinerariifolium, the natural source of mosquito coil.</title>
        <authorList>
            <person name="Yamashiro T."/>
            <person name="Shiraishi A."/>
            <person name="Satake H."/>
            <person name="Nakayama K."/>
        </authorList>
    </citation>
    <scope>NUCLEOTIDE SEQUENCE</scope>
</reference>
<dbReference type="EMBL" id="BKCJ010376109">
    <property type="protein sequence ID" value="GFA14663.1"/>
    <property type="molecule type" value="Genomic_DNA"/>
</dbReference>
<feature type="non-terminal residue" evidence="1">
    <location>
        <position position="1"/>
    </location>
</feature>
<sequence>VMVILMNVIITVEDIVTLGEFEEVINLMNDVDEPASPFRDDSQGKACHTDSGFEADQDRANIAKTFTLPSDSTPRVTSLTADEGKVATTIVSIPTGSGVVSTASPTIPTAAPIFTTATESTPYTRRKGTSSMIFTFLAPSFSKLSPFLLNLSPSSLEPMGKKILHLLPDWIKLFFNFFQCRSLEVHGLPPSLTP</sequence>
<dbReference type="AlphaFoldDB" id="A0A699J5Z4"/>
<proteinExistence type="predicted"/>
<accession>A0A699J5Z4</accession>